<evidence type="ECO:0000313" key="2">
    <source>
        <dbReference type="Proteomes" id="UP000800200"/>
    </source>
</evidence>
<dbReference type="InterPro" id="IPR027417">
    <property type="entry name" value="P-loop_NTPase"/>
</dbReference>
<accession>A0A6A6D6S4</accession>
<sequence length="56" mass="6640">VYLLTFLNILNNLVLFKGRVLIIITNYIKRLDPALIRLNYIDIKVKFHLIKKDIIS</sequence>
<dbReference type="Gene3D" id="3.40.50.300">
    <property type="entry name" value="P-loop containing nucleotide triphosphate hydrolases"/>
    <property type="match status" value="1"/>
</dbReference>
<organism evidence="1 2">
    <name type="scientific">Zopfia rhizophila CBS 207.26</name>
    <dbReference type="NCBI Taxonomy" id="1314779"/>
    <lineage>
        <taxon>Eukaryota</taxon>
        <taxon>Fungi</taxon>
        <taxon>Dikarya</taxon>
        <taxon>Ascomycota</taxon>
        <taxon>Pezizomycotina</taxon>
        <taxon>Dothideomycetes</taxon>
        <taxon>Dothideomycetes incertae sedis</taxon>
        <taxon>Zopfiaceae</taxon>
        <taxon>Zopfia</taxon>
    </lineage>
</organism>
<dbReference type="SUPFAM" id="SSF52540">
    <property type="entry name" value="P-loop containing nucleoside triphosphate hydrolases"/>
    <property type="match status" value="1"/>
</dbReference>
<dbReference type="EMBL" id="ML994741">
    <property type="protein sequence ID" value="KAF2175174.1"/>
    <property type="molecule type" value="Genomic_DNA"/>
</dbReference>
<reference evidence="1" key="1">
    <citation type="journal article" date="2020" name="Stud. Mycol.">
        <title>101 Dothideomycetes genomes: a test case for predicting lifestyles and emergence of pathogens.</title>
        <authorList>
            <person name="Haridas S."/>
            <person name="Albert R."/>
            <person name="Binder M."/>
            <person name="Bloem J."/>
            <person name="Labutti K."/>
            <person name="Salamov A."/>
            <person name="Andreopoulos B."/>
            <person name="Baker S."/>
            <person name="Barry K."/>
            <person name="Bills G."/>
            <person name="Bluhm B."/>
            <person name="Cannon C."/>
            <person name="Castanera R."/>
            <person name="Culley D."/>
            <person name="Daum C."/>
            <person name="Ezra D."/>
            <person name="Gonzalez J."/>
            <person name="Henrissat B."/>
            <person name="Kuo A."/>
            <person name="Liang C."/>
            <person name="Lipzen A."/>
            <person name="Lutzoni F."/>
            <person name="Magnuson J."/>
            <person name="Mondo S."/>
            <person name="Nolan M."/>
            <person name="Ohm R."/>
            <person name="Pangilinan J."/>
            <person name="Park H.-J."/>
            <person name="Ramirez L."/>
            <person name="Alfaro M."/>
            <person name="Sun H."/>
            <person name="Tritt A."/>
            <person name="Yoshinaga Y."/>
            <person name="Zwiers L.-H."/>
            <person name="Turgeon B."/>
            <person name="Goodwin S."/>
            <person name="Spatafora J."/>
            <person name="Crous P."/>
            <person name="Grigoriev I."/>
        </authorList>
    </citation>
    <scope>NUCLEOTIDE SEQUENCE</scope>
    <source>
        <strain evidence="1">CBS 207.26</strain>
    </source>
</reference>
<evidence type="ECO:0000313" key="1">
    <source>
        <dbReference type="EMBL" id="KAF2175174.1"/>
    </source>
</evidence>
<keyword evidence="2" id="KW-1185">Reference proteome</keyword>
<dbReference type="AlphaFoldDB" id="A0A6A6D6S4"/>
<name>A0A6A6D6S4_9PEZI</name>
<evidence type="ECO:0008006" key="3">
    <source>
        <dbReference type="Google" id="ProtNLM"/>
    </source>
</evidence>
<dbReference type="Proteomes" id="UP000800200">
    <property type="component" value="Unassembled WGS sequence"/>
</dbReference>
<proteinExistence type="predicted"/>
<dbReference type="OrthoDB" id="10251412at2759"/>
<feature type="non-terminal residue" evidence="1">
    <location>
        <position position="1"/>
    </location>
</feature>
<protein>
    <recommendedName>
        <fullName evidence="3">ATPase AAA-type core domain-containing protein</fullName>
    </recommendedName>
</protein>
<gene>
    <name evidence="1" type="ORF">K469DRAFT_611484</name>
</gene>